<dbReference type="EMBL" id="GL437644">
    <property type="protein sequence ID" value="EFN70233.1"/>
    <property type="molecule type" value="Genomic_DNA"/>
</dbReference>
<dbReference type="STRING" id="104421.E2A8K6"/>
<dbReference type="InterPro" id="IPR001461">
    <property type="entry name" value="Aspartic_peptidase_A1"/>
</dbReference>
<dbReference type="Gene3D" id="2.40.70.10">
    <property type="entry name" value="Acid Proteases"/>
    <property type="match status" value="1"/>
</dbReference>
<reference evidence="3 4" key="1">
    <citation type="journal article" date="2010" name="Science">
        <title>Genomic comparison of the ants Camponotus floridanus and Harpegnathos saltator.</title>
        <authorList>
            <person name="Bonasio R."/>
            <person name="Zhang G."/>
            <person name="Ye C."/>
            <person name="Mutti N.S."/>
            <person name="Fang X."/>
            <person name="Qin N."/>
            <person name="Donahue G."/>
            <person name="Yang P."/>
            <person name="Li Q."/>
            <person name="Li C."/>
            <person name="Zhang P."/>
            <person name="Huang Z."/>
            <person name="Berger S.L."/>
            <person name="Reinberg D."/>
            <person name="Wang J."/>
            <person name="Liebig J."/>
        </authorList>
    </citation>
    <scope>NUCLEOTIDE SEQUENCE [LARGE SCALE GENOMIC DNA]</scope>
    <source>
        <strain evidence="4">C129</strain>
    </source>
</reference>
<keyword evidence="4" id="KW-1185">Reference proteome</keyword>
<dbReference type="InParanoid" id="E2A8K6"/>
<dbReference type="InterPro" id="IPR021109">
    <property type="entry name" value="Peptidase_aspartic_dom_sf"/>
</dbReference>
<evidence type="ECO:0000313" key="3">
    <source>
        <dbReference type="EMBL" id="EFN70233.1"/>
    </source>
</evidence>
<gene>
    <name evidence="3" type="ORF">EAG_12119</name>
</gene>
<dbReference type="InterPro" id="IPR033121">
    <property type="entry name" value="PEPTIDASE_A1"/>
</dbReference>
<dbReference type="OrthoDB" id="7543269at2759"/>
<dbReference type="PROSITE" id="PS51767">
    <property type="entry name" value="PEPTIDASE_A1"/>
    <property type="match status" value="1"/>
</dbReference>
<dbReference type="OMA" id="RYDNTFS"/>
<dbReference type="GO" id="GO:0004190">
    <property type="term" value="F:aspartic-type endopeptidase activity"/>
    <property type="evidence" value="ECO:0007669"/>
    <property type="project" value="InterPro"/>
</dbReference>
<evidence type="ECO:0000256" key="1">
    <source>
        <dbReference type="ARBA" id="ARBA00007447"/>
    </source>
</evidence>
<sequence length="122" mass="14040">RYDNTFSDSYIPNNTEIDIKYVDYSIHGFLSTDIVNVANLNVMTQTFVEVVNVLYVKIFNFYVNILDQRFDGLMGLSYSNVSESAITTVFDNMIEQGLVSSRIFSFYLNRYISSLLINCIPL</sequence>
<dbReference type="GO" id="GO:0006508">
    <property type="term" value="P:proteolysis"/>
    <property type="evidence" value="ECO:0007669"/>
    <property type="project" value="InterPro"/>
</dbReference>
<organism evidence="4">
    <name type="scientific">Camponotus floridanus</name>
    <name type="common">Florida carpenter ant</name>
    <dbReference type="NCBI Taxonomy" id="104421"/>
    <lineage>
        <taxon>Eukaryota</taxon>
        <taxon>Metazoa</taxon>
        <taxon>Ecdysozoa</taxon>
        <taxon>Arthropoda</taxon>
        <taxon>Hexapoda</taxon>
        <taxon>Insecta</taxon>
        <taxon>Pterygota</taxon>
        <taxon>Neoptera</taxon>
        <taxon>Endopterygota</taxon>
        <taxon>Hymenoptera</taxon>
        <taxon>Apocrita</taxon>
        <taxon>Aculeata</taxon>
        <taxon>Formicoidea</taxon>
        <taxon>Formicidae</taxon>
        <taxon>Formicinae</taxon>
        <taxon>Camponotus</taxon>
    </lineage>
</organism>
<protein>
    <submittedName>
        <fullName evidence="3">Cathepsin D</fullName>
    </submittedName>
</protein>
<feature type="non-terminal residue" evidence="3">
    <location>
        <position position="1"/>
    </location>
</feature>
<feature type="domain" description="Peptidase A1" evidence="2">
    <location>
        <begin position="1"/>
        <end position="122"/>
    </location>
</feature>
<name>E2A8K6_CAMFO</name>
<comment type="similarity">
    <text evidence="1">Belongs to the peptidase A1 family.</text>
</comment>
<dbReference type="PANTHER" id="PTHR47966">
    <property type="entry name" value="BETA-SITE APP-CLEAVING ENZYME, ISOFORM A-RELATED"/>
    <property type="match status" value="1"/>
</dbReference>
<proteinExistence type="inferred from homology"/>
<dbReference type="PANTHER" id="PTHR47966:SF51">
    <property type="entry name" value="BETA-SITE APP-CLEAVING ENZYME, ISOFORM A-RELATED"/>
    <property type="match status" value="1"/>
</dbReference>
<evidence type="ECO:0000259" key="2">
    <source>
        <dbReference type="PROSITE" id="PS51767"/>
    </source>
</evidence>
<dbReference type="AlphaFoldDB" id="E2A8K6"/>
<evidence type="ECO:0000313" key="4">
    <source>
        <dbReference type="Proteomes" id="UP000000311"/>
    </source>
</evidence>
<dbReference type="SUPFAM" id="SSF50630">
    <property type="entry name" value="Acid proteases"/>
    <property type="match status" value="1"/>
</dbReference>
<accession>E2A8K6</accession>
<dbReference type="Pfam" id="PF00026">
    <property type="entry name" value="Asp"/>
    <property type="match status" value="1"/>
</dbReference>
<dbReference type="Proteomes" id="UP000000311">
    <property type="component" value="Unassembled WGS sequence"/>
</dbReference>